<dbReference type="InterPro" id="IPR041577">
    <property type="entry name" value="RT_RNaseH_2"/>
</dbReference>
<evidence type="ECO:0000313" key="3">
    <source>
        <dbReference type="Proteomes" id="UP000663879"/>
    </source>
</evidence>
<dbReference type="EMBL" id="CAJNOC010001537">
    <property type="protein sequence ID" value="CAF0872863.1"/>
    <property type="molecule type" value="Genomic_DNA"/>
</dbReference>
<evidence type="ECO:0000313" key="2">
    <source>
        <dbReference type="EMBL" id="CAF0872863.1"/>
    </source>
</evidence>
<dbReference type="Pfam" id="PF17919">
    <property type="entry name" value="RT_RNaseH_2"/>
    <property type="match status" value="1"/>
</dbReference>
<comment type="caution">
    <text evidence="2">The sequence shown here is derived from an EMBL/GenBank/DDBJ whole genome shotgun (WGS) entry which is preliminary data.</text>
</comment>
<dbReference type="InterPro" id="IPR050951">
    <property type="entry name" value="Retrovirus_Pol_polyprotein"/>
</dbReference>
<reference evidence="2" key="1">
    <citation type="submission" date="2021-02" db="EMBL/GenBank/DDBJ databases">
        <authorList>
            <person name="Nowell W R."/>
        </authorList>
    </citation>
    <scope>NUCLEOTIDE SEQUENCE</scope>
    <source>
        <strain evidence="2">Ploen Becks lab</strain>
    </source>
</reference>
<gene>
    <name evidence="2" type="ORF">OXX778_LOCUS10022</name>
</gene>
<proteinExistence type="predicted"/>
<organism evidence="2 3">
    <name type="scientific">Brachionus calyciflorus</name>
    <dbReference type="NCBI Taxonomy" id="104777"/>
    <lineage>
        <taxon>Eukaryota</taxon>
        <taxon>Metazoa</taxon>
        <taxon>Spiralia</taxon>
        <taxon>Gnathifera</taxon>
        <taxon>Rotifera</taxon>
        <taxon>Eurotatoria</taxon>
        <taxon>Monogononta</taxon>
        <taxon>Pseudotrocha</taxon>
        <taxon>Ploima</taxon>
        <taxon>Brachionidae</taxon>
        <taxon>Brachionus</taxon>
    </lineage>
</organism>
<dbReference type="InterPro" id="IPR043128">
    <property type="entry name" value="Rev_trsase/Diguanyl_cyclase"/>
</dbReference>
<dbReference type="Gene3D" id="3.30.70.270">
    <property type="match status" value="2"/>
</dbReference>
<dbReference type="OrthoDB" id="10068564at2759"/>
<dbReference type="AlphaFoldDB" id="A0A813XZR2"/>
<evidence type="ECO:0000259" key="1">
    <source>
        <dbReference type="Pfam" id="PF17919"/>
    </source>
</evidence>
<sequence length="186" mass="21136">MEHDILLDKVLNRINESGLTVNPDKCCFGVEELEFFGLKFTRKGVKLTEDKVKALREAKSPRSVGELQSLLGLSTYCSRYIKDHAIIVEPLRKLLKKGTRWRWSKIEENALNNLKSSIMTDCLGYFNQKSKTELIVDASPVGLGAVLMQINPEDPTDRRIISFASKSLNDVERRYSHMEKEGYAAV</sequence>
<dbReference type="Proteomes" id="UP000663879">
    <property type="component" value="Unassembled WGS sequence"/>
</dbReference>
<dbReference type="PANTHER" id="PTHR37984:SF11">
    <property type="entry name" value="INTEGRASE CATALYTIC DOMAIN-CONTAINING PROTEIN"/>
    <property type="match status" value="1"/>
</dbReference>
<name>A0A813XZR2_9BILA</name>
<dbReference type="PANTHER" id="PTHR37984">
    <property type="entry name" value="PROTEIN CBG26694"/>
    <property type="match status" value="1"/>
</dbReference>
<feature type="domain" description="Reverse transcriptase/retrotransposon-derived protein RNase H-like" evidence="1">
    <location>
        <begin position="103"/>
        <end position="186"/>
    </location>
</feature>
<dbReference type="FunFam" id="3.30.70.270:FF:000063">
    <property type="entry name" value="Zinc knuckle domaincontaining protein"/>
    <property type="match status" value="1"/>
</dbReference>
<keyword evidence="3" id="KW-1185">Reference proteome</keyword>
<protein>
    <recommendedName>
        <fullName evidence="1">Reverse transcriptase/retrotransposon-derived protein RNase H-like domain-containing protein</fullName>
    </recommendedName>
</protein>
<accession>A0A813XZR2</accession>
<dbReference type="InterPro" id="IPR043502">
    <property type="entry name" value="DNA/RNA_pol_sf"/>
</dbReference>
<dbReference type="SUPFAM" id="SSF56672">
    <property type="entry name" value="DNA/RNA polymerases"/>
    <property type="match status" value="1"/>
</dbReference>